<evidence type="ECO:0000313" key="2">
    <source>
        <dbReference type="EMBL" id="MCX5569071.1"/>
    </source>
</evidence>
<name>A0A9X3E0T4_9HYPH</name>
<gene>
    <name evidence="2" type="ORF">OSH07_07675</name>
</gene>
<sequence>MLSRTAENIFWMARYIERAESTARLIQMGQRMTILPGPIHREEWRSVLRVTGCDALIEGGRSVSEADIVRLLLLDDTNPSSIRSCMMRARGNGRAVRTALTQDMWEALNDDWRRLESYDTARARRDLPELLDWVKTRASTFRGAAETGQLRNEGHDFLRIGGALERAEMTLRLLDVKYYVLLPETSVVGGGRDHYQWTSVLHALSAARAYLHVYGGGSYTPWRIADLLILNRQFPRSVAFCFGQIGWHLERLADAHGGNKPPHDTVAMVRSELRDRENGEIFEEGLHEFVQTALSVTNRLSREIAQAYHFN</sequence>
<dbReference type="PANTHER" id="PTHR34595">
    <property type="entry name" value="BLR5612 PROTEIN"/>
    <property type="match status" value="1"/>
</dbReference>
<proteinExistence type="predicted"/>
<accession>A0A9X3E0T4</accession>
<dbReference type="InterPro" id="IPR007296">
    <property type="entry name" value="DUF403"/>
</dbReference>
<evidence type="ECO:0000259" key="1">
    <source>
        <dbReference type="Pfam" id="PF04168"/>
    </source>
</evidence>
<feature type="domain" description="DUF403" evidence="1">
    <location>
        <begin position="1"/>
        <end position="308"/>
    </location>
</feature>
<dbReference type="InterPro" id="IPR051680">
    <property type="entry name" value="ATP-dep_Glu-Cys_Ligase-2"/>
</dbReference>
<dbReference type="RefSeq" id="WP_266338023.1">
    <property type="nucleotide sequence ID" value="NZ_JAPKNK010000002.1"/>
</dbReference>
<dbReference type="AlphaFoldDB" id="A0A9X3E0T4"/>
<comment type="caution">
    <text evidence="2">The sequence shown here is derived from an EMBL/GenBank/DDBJ whole genome shotgun (WGS) entry which is preliminary data.</text>
</comment>
<dbReference type="PANTHER" id="PTHR34595:SF7">
    <property type="entry name" value="SLL1039 PROTEIN"/>
    <property type="match status" value="1"/>
</dbReference>
<dbReference type="Proteomes" id="UP001144805">
    <property type="component" value="Unassembled WGS sequence"/>
</dbReference>
<evidence type="ECO:0000313" key="3">
    <source>
        <dbReference type="Proteomes" id="UP001144805"/>
    </source>
</evidence>
<dbReference type="EMBL" id="JAPKNK010000002">
    <property type="protein sequence ID" value="MCX5569071.1"/>
    <property type="molecule type" value="Genomic_DNA"/>
</dbReference>
<reference evidence="2" key="1">
    <citation type="submission" date="2022-11" db="EMBL/GenBank/DDBJ databases">
        <title>Biodiversity and phylogenetic relationships of bacteria.</title>
        <authorList>
            <person name="Machado R.A.R."/>
            <person name="Bhat A."/>
            <person name="Loulou A."/>
            <person name="Kallel S."/>
        </authorList>
    </citation>
    <scope>NUCLEOTIDE SEQUENCE</scope>
    <source>
        <strain evidence="2">K-TC2</strain>
    </source>
</reference>
<dbReference type="Pfam" id="PF04168">
    <property type="entry name" value="Alpha-E"/>
    <property type="match status" value="1"/>
</dbReference>
<organism evidence="2 3">
    <name type="scientific">Kaistia nematophila</name>
    <dbReference type="NCBI Taxonomy" id="2994654"/>
    <lineage>
        <taxon>Bacteria</taxon>
        <taxon>Pseudomonadati</taxon>
        <taxon>Pseudomonadota</taxon>
        <taxon>Alphaproteobacteria</taxon>
        <taxon>Hyphomicrobiales</taxon>
        <taxon>Kaistiaceae</taxon>
        <taxon>Kaistia</taxon>
    </lineage>
</organism>
<protein>
    <submittedName>
        <fullName evidence="2">Alpha-E domain-containing protein</fullName>
    </submittedName>
</protein>
<keyword evidence="3" id="KW-1185">Reference proteome</keyword>